<comment type="subcellular location">
    <subcellularLocation>
        <location evidence="1">Secreted</location>
    </subcellularLocation>
</comment>
<dbReference type="InterPro" id="IPR036084">
    <property type="entry name" value="Ser_inhib-like_sf"/>
</dbReference>
<evidence type="ECO:0000259" key="7">
    <source>
        <dbReference type="PROSITE" id="PS50184"/>
    </source>
</evidence>
<protein>
    <recommendedName>
        <fullName evidence="11">CTCK domain-containing protein</fullName>
    </recommendedName>
</protein>
<feature type="disulfide bond" evidence="5">
    <location>
        <begin position="390"/>
        <end position="444"/>
    </location>
</feature>
<proteinExistence type="predicted"/>
<evidence type="ECO:0000313" key="10">
    <source>
        <dbReference type="Proteomes" id="UP000465112"/>
    </source>
</evidence>
<organism evidence="9 10">
    <name type="scientific">Perca fluviatilis</name>
    <name type="common">European perch</name>
    <dbReference type="NCBI Taxonomy" id="8168"/>
    <lineage>
        <taxon>Eukaryota</taxon>
        <taxon>Metazoa</taxon>
        <taxon>Chordata</taxon>
        <taxon>Craniata</taxon>
        <taxon>Vertebrata</taxon>
        <taxon>Euteleostomi</taxon>
        <taxon>Actinopterygii</taxon>
        <taxon>Neopterygii</taxon>
        <taxon>Teleostei</taxon>
        <taxon>Neoteleostei</taxon>
        <taxon>Acanthomorphata</taxon>
        <taxon>Eupercaria</taxon>
        <taxon>Perciformes</taxon>
        <taxon>Percoidei</taxon>
        <taxon>Percidae</taxon>
        <taxon>Percinae</taxon>
        <taxon>Perca</taxon>
    </lineage>
</organism>
<dbReference type="PANTHER" id="PTHR11339">
    <property type="entry name" value="EXTRACELLULAR MATRIX GLYCOPROTEIN RELATED"/>
    <property type="match status" value="1"/>
</dbReference>
<reference evidence="9 10" key="1">
    <citation type="submission" date="2019-06" db="EMBL/GenBank/DDBJ databases">
        <title>A chromosome-scale genome assembly of the European perch, Perca fluviatilis.</title>
        <authorList>
            <person name="Roques C."/>
            <person name="Zahm M."/>
            <person name="Cabau C."/>
            <person name="Klopp C."/>
            <person name="Bouchez O."/>
            <person name="Donnadieu C."/>
            <person name="Kuhl H."/>
            <person name="Gislard M."/>
            <person name="Guendouz S."/>
            <person name="Journot L."/>
            <person name="Haffray P."/>
            <person name="Bestin A."/>
            <person name="Morvezen R."/>
            <person name="Feron R."/>
            <person name="Wen M."/>
            <person name="Jouanno E."/>
            <person name="Herpin A."/>
            <person name="Schartl M."/>
            <person name="Postlethwait J."/>
            <person name="Schaerlinger B."/>
            <person name="Chardard D."/>
            <person name="Lecocq T."/>
            <person name="Poncet C."/>
            <person name="Jaffrelo L."/>
            <person name="Lampietro C."/>
            <person name="Guiguen Y."/>
        </authorList>
    </citation>
    <scope>NUCLEOTIDE SEQUENCE [LARGE SCALE GENOMIC DNA]</scope>
    <source>
        <tissue evidence="9">Blood</tissue>
    </source>
</reference>
<feature type="domain" description="VWFC" evidence="7">
    <location>
        <begin position="217"/>
        <end position="285"/>
    </location>
</feature>
<dbReference type="PROSITE" id="PS51233">
    <property type="entry name" value="VWFD"/>
    <property type="match status" value="1"/>
</dbReference>
<feature type="disulfide bond" evidence="5">
    <location>
        <begin position="394"/>
        <end position="446"/>
    </location>
</feature>
<evidence type="ECO:0000259" key="8">
    <source>
        <dbReference type="PROSITE" id="PS51233"/>
    </source>
</evidence>
<sequence length="473" mass="52112">MNANVSICYGWGDPHYVTFDGTYYGFQGNCSYWLMKEIVPKYNFSVMIDNYYCGSADGLACPQSITVFYKNYTIFIMQKEVNGIYTNQTTVNGKHVSPAYQNGDFRITSTGIETVLVIPEIHAKITFSGLIFSIYLPYSKFAGNTEGQCEYTCPSPKVYRGCGPQVEPTCDSWYNQKFIYTVNEFSAMTNVKLEGCFCPDDHFLLSSSSNECVPTCEICRLSNGSWTQVGDLVPMKPCEKCSCSNKANASSPLNIIDCEPILCDTNCPVGYEYQISANQCCGTCVQTSCIVVLLNTTYALKPGSIWTPAGNPCVKFECVKIANQFITIEAKTTCPLYDPNECIPGTETIAPDGCCHVCIPKGEPCGVSTTPVYLESQGCHAKDLVNVTSCSGACGTFTFYSTKTRSLQHTCSCCQELATSERQVQLSCPDNTKLTYTYTHIDTCGCLKTECSGPGHRELATTPPSVKSRRRRR</sequence>
<dbReference type="GO" id="GO:0005615">
    <property type="term" value="C:extracellular space"/>
    <property type="evidence" value="ECO:0007669"/>
    <property type="project" value="TreeGrafter"/>
</dbReference>
<dbReference type="EMBL" id="VHII01000005">
    <property type="protein sequence ID" value="KAF1389886.1"/>
    <property type="molecule type" value="Genomic_DNA"/>
</dbReference>
<comment type="caution">
    <text evidence="9">The sequence shown here is derived from an EMBL/GenBank/DDBJ whole genome shotgun (WGS) entry which is preliminary data.</text>
</comment>
<comment type="caution">
    <text evidence="5">Lacks conserved residue(s) required for the propagation of feature annotation.</text>
</comment>
<dbReference type="PANTHER" id="PTHR11339:SF406">
    <property type="entry name" value="MUCIN-5AC-LIKE"/>
    <property type="match status" value="1"/>
</dbReference>
<evidence type="ECO:0000313" key="9">
    <source>
        <dbReference type="EMBL" id="KAF1389886.1"/>
    </source>
</evidence>
<dbReference type="SUPFAM" id="SSF57603">
    <property type="entry name" value="FnI-like domain"/>
    <property type="match status" value="1"/>
</dbReference>
<keyword evidence="2" id="KW-0964">Secreted</keyword>
<dbReference type="SUPFAM" id="SSF57567">
    <property type="entry name" value="Serine protease inhibitors"/>
    <property type="match status" value="1"/>
</dbReference>
<keyword evidence="3 5" id="KW-1015">Disulfide bond</keyword>
<feature type="disulfide bond" evidence="5">
    <location>
        <begin position="379"/>
        <end position="428"/>
    </location>
</feature>
<gene>
    <name evidence="9" type="ORF">PFLUV_G00052180</name>
</gene>
<dbReference type="PROSITE" id="PS50184">
    <property type="entry name" value="VWFC_2"/>
    <property type="match status" value="1"/>
</dbReference>
<evidence type="ECO:0000256" key="4">
    <source>
        <dbReference type="ARBA" id="ARBA00023180"/>
    </source>
</evidence>
<dbReference type="GO" id="GO:0031012">
    <property type="term" value="C:extracellular matrix"/>
    <property type="evidence" value="ECO:0007669"/>
    <property type="project" value="TreeGrafter"/>
</dbReference>
<evidence type="ECO:0000259" key="6">
    <source>
        <dbReference type="PROSITE" id="PS01225"/>
    </source>
</evidence>
<dbReference type="SMART" id="SM00216">
    <property type="entry name" value="VWD"/>
    <property type="match status" value="1"/>
</dbReference>
<keyword evidence="10" id="KW-1185">Reference proteome</keyword>
<dbReference type="InterPro" id="IPR050780">
    <property type="entry name" value="Mucin_vWF_Thrombospondin_sf"/>
</dbReference>
<dbReference type="InterPro" id="IPR006208">
    <property type="entry name" value="Glyco_hormone_CN"/>
</dbReference>
<dbReference type="SMART" id="SM00041">
    <property type="entry name" value="CT"/>
    <property type="match status" value="1"/>
</dbReference>
<dbReference type="Pfam" id="PF00007">
    <property type="entry name" value="Cys_knot"/>
    <property type="match status" value="1"/>
</dbReference>
<dbReference type="InterPro" id="IPR001007">
    <property type="entry name" value="VWF_dom"/>
</dbReference>
<dbReference type="Pfam" id="PF00094">
    <property type="entry name" value="VWD"/>
    <property type="match status" value="1"/>
</dbReference>
<dbReference type="Gene3D" id="2.10.90.10">
    <property type="entry name" value="Cystine-knot cytokines"/>
    <property type="match status" value="1"/>
</dbReference>
<evidence type="ECO:0000256" key="3">
    <source>
        <dbReference type="ARBA" id="ARBA00023157"/>
    </source>
</evidence>
<keyword evidence="4" id="KW-0325">Glycoprotein</keyword>
<dbReference type="InterPro" id="IPR029034">
    <property type="entry name" value="Cystine-knot_cytokine"/>
</dbReference>
<evidence type="ECO:0000256" key="5">
    <source>
        <dbReference type="PROSITE-ProRule" id="PRU00039"/>
    </source>
</evidence>
<evidence type="ECO:0000256" key="1">
    <source>
        <dbReference type="ARBA" id="ARBA00004613"/>
    </source>
</evidence>
<accession>A0A6A5F529</accession>
<evidence type="ECO:0008006" key="11">
    <source>
        <dbReference type="Google" id="ProtNLM"/>
    </source>
</evidence>
<dbReference type="Proteomes" id="UP000465112">
    <property type="component" value="Chromosome 5"/>
</dbReference>
<dbReference type="InterPro" id="IPR006207">
    <property type="entry name" value="Cys_knot_C"/>
</dbReference>
<feature type="domain" description="CTCK" evidence="6">
    <location>
        <begin position="358"/>
        <end position="452"/>
    </location>
</feature>
<evidence type="ECO:0000256" key="2">
    <source>
        <dbReference type="ARBA" id="ARBA00022525"/>
    </source>
</evidence>
<name>A0A6A5F529_PERFL</name>
<dbReference type="PROSITE" id="PS01185">
    <property type="entry name" value="CTCK_1"/>
    <property type="match status" value="1"/>
</dbReference>
<feature type="domain" description="VWFD" evidence="8">
    <location>
        <begin position="6"/>
        <end position="199"/>
    </location>
</feature>
<dbReference type="PROSITE" id="PS01225">
    <property type="entry name" value="CTCK_2"/>
    <property type="match status" value="1"/>
</dbReference>
<dbReference type="AlphaFoldDB" id="A0A6A5F529"/>
<dbReference type="InterPro" id="IPR001846">
    <property type="entry name" value="VWF_type-D"/>
</dbReference>
<dbReference type="SMART" id="SM00214">
    <property type="entry name" value="VWC"/>
    <property type="match status" value="1"/>
</dbReference>
<dbReference type="Gene3D" id="2.10.25.10">
    <property type="entry name" value="Laminin"/>
    <property type="match status" value="1"/>
</dbReference>